<evidence type="ECO:0000313" key="3">
    <source>
        <dbReference type="Proteomes" id="UP001050808"/>
    </source>
</evidence>
<organism evidence="2 3">
    <name type="scientific">Streptomyces violascens</name>
    <dbReference type="NCBI Taxonomy" id="67381"/>
    <lineage>
        <taxon>Bacteria</taxon>
        <taxon>Bacillati</taxon>
        <taxon>Actinomycetota</taxon>
        <taxon>Actinomycetes</taxon>
        <taxon>Kitasatosporales</taxon>
        <taxon>Streptomycetaceae</taxon>
        <taxon>Streptomyces</taxon>
    </lineage>
</organism>
<accession>A0ABQ3QEP4</accession>
<keyword evidence="3" id="KW-1185">Reference proteome</keyword>
<dbReference type="Proteomes" id="UP001050808">
    <property type="component" value="Unassembled WGS sequence"/>
</dbReference>
<reference evidence="2" key="1">
    <citation type="submission" date="2024-05" db="EMBL/GenBank/DDBJ databases">
        <title>Whole genome shotgun sequence of Streptomyces violascens NBRC 12920.</title>
        <authorList>
            <person name="Komaki H."/>
            <person name="Tamura T."/>
        </authorList>
    </citation>
    <scope>NUCLEOTIDE SEQUENCE</scope>
    <source>
        <strain evidence="2">NBRC 12920</strain>
    </source>
</reference>
<evidence type="ECO:0000313" key="2">
    <source>
        <dbReference type="EMBL" id="GHI35745.1"/>
    </source>
</evidence>
<proteinExistence type="predicted"/>
<feature type="compositionally biased region" description="Low complexity" evidence="1">
    <location>
        <begin position="30"/>
        <end position="44"/>
    </location>
</feature>
<protein>
    <submittedName>
        <fullName evidence="2">Uncharacterized protein</fullName>
    </submittedName>
</protein>
<dbReference type="EMBL" id="BNDY01000001">
    <property type="protein sequence ID" value="GHI35745.1"/>
    <property type="molecule type" value="Genomic_DNA"/>
</dbReference>
<gene>
    <name evidence="2" type="ORF">Sviol_01530</name>
</gene>
<sequence>MRRLDEAEVLVGAWTFETAGIGSGYRSARRPAAAQPRGRGAVPGQLALVRRPRPAGPPTTVGHADPAQRDAVVARSASGLALGVPGLRMREAFPVSNVASSALLLAGANVPRQSRPGWTRTTGDVLQSARRRIPAVPLRIDGVRQAAGHARGDVTLDAPVTYDASTGSDDRADLAEMCMIG</sequence>
<comment type="caution">
    <text evidence="2">The sequence shown here is derived from an EMBL/GenBank/DDBJ whole genome shotgun (WGS) entry which is preliminary data.</text>
</comment>
<name>A0ABQ3QEP4_9ACTN</name>
<feature type="region of interest" description="Disordered" evidence="1">
    <location>
        <begin position="25"/>
        <end position="67"/>
    </location>
</feature>
<evidence type="ECO:0000256" key="1">
    <source>
        <dbReference type="SAM" id="MobiDB-lite"/>
    </source>
</evidence>